<reference evidence="3" key="3">
    <citation type="submission" date="2025-08" db="UniProtKB">
        <authorList>
            <consortium name="RefSeq"/>
        </authorList>
    </citation>
    <scope>IDENTIFICATION</scope>
    <source>
        <strain evidence="3">NI907</strain>
    </source>
</reference>
<dbReference type="AlphaFoldDB" id="A0A6P8BIQ5"/>
<keyword evidence="1" id="KW-0732">Signal</keyword>
<reference evidence="3" key="2">
    <citation type="submission" date="2019-10" db="EMBL/GenBank/DDBJ databases">
        <authorList>
            <consortium name="NCBI Genome Project"/>
        </authorList>
    </citation>
    <scope>NUCLEOTIDE SEQUENCE</scope>
    <source>
        <strain evidence="3">NI907</strain>
    </source>
</reference>
<dbReference type="GeneID" id="41957150"/>
<dbReference type="Proteomes" id="UP000515153">
    <property type="component" value="Unplaced"/>
</dbReference>
<feature type="chain" id="PRO_5028431551" evidence="1">
    <location>
        <begin position="17"/>
        <end position="183"/>
    </location>
</feature>
<reference evidence="3" key="1">
    <citation type="journal article" date="2019" name="Mol. Biol. Evol.">
        <title>Blast fungal genomes show frequent chromosomal changes, gene gains and losses, and effector gene turnover.</title>
        <authorList>
            <person name="Gomez Luciano L.B."/>
            <person name="Jason Tsai I."/>
            <person name="Chuma I."/>
            <person name="Tosa Y."/>
            <person name="Chen Y.H."/>
            <person name="Li J.Y."/>
            <person name="Li M.Y."/>
            <person name="Jade Lu M.Y."/>
            <person name="Nakayashiki H."/>
            <person name="Li W.H."/>
        </authorList>
    </citation>
    <scope>NUCLEOTIDE SEQUENCE</scope>
    <source>
        <strain evidence="3">NI907</strain>
    </source>
</reference>
<evidence type="ECO:0000256" key="1">
    <source>
        <dbReference type="SAM" id="SignalP"/>
    </source>
</evidence>
<sequence>MFRAFLLALAAVGVSSLPQSQRQTGAVAVGFGLYGYGTKIGGFALNRVNDDVFLNKTTNSTVELFTINTSSKTISDAKTGDYLAIPTTPGPITLLPQRGAKNTSFKISDMRLFGNTLYFVSASGQLETAWTAVPIDEEGAAFRLEWNVTSDGAVPIALRITPPGVTMGTTQSGTTAAAVAPAS</sequence>
<dbReference type="KEGG" id="pgri:PgNI_02171"/>
<evidence type="ECO:0000313" key="3">
    <source>
        <dbReference type="RefSeq" id="XP_030987075.1"/>
    </source>
</evidence>
<proteinExistence type="predicted"/>
<protein>
    <submittedName>
        <fullName evidence="3">Uncharacterized protein</fullName>
    </submittedName>
</protein>
<keyword evidence="2" id="KW-1185">Reference proteome</keyword>
<name>A0A6P8BIQ5_PYRGI</name>
<evidence type="ECO:0000313" key="2">
    <source>
        <dbReference type="Proteomes" id="UP000515153"/>
    </source>
</evidence>
<gene>
    <name evidence="3" type="ORF">PgNI_02171</name>
</gene>
<feature type="signal peptide" evidence="1">
    <location>
        <begin position="1"/>
        <end position="16"/>
    </location>
</feature>
<dbReference type="RefSeq" id="XP_030987075.1">
    <property type="nucleotide sequence ID" value="XM_031122238.1"/>
</dbReference>
<accession>A0A6P8BIQ5</accession>
<organism evidence="2 3">
    <name type="scientific">Pyricularia grisea</name>
    <name type="common">Crabgrass-specific blast fungus</name>
    <name type="synonym">Magnaporthe grisea</name>
    <dbReference type="NCBI Taxonomy" id="148305"/>
    <lineage>
        <taxon>Eukaryota</taxon>
        <taxon>Fungi</taxon>
        <taxon>Dikarya</taxon>
        <taxon>Ascomycota</taxon>
        <taxon>Pezizomycotina</taxon>
        <taxon>Sordariomycetes</taxon>
        <taxon>Sordariomycetidae</taxon>
        <taxon>Magnaporthales</taxon>
        <taxon>Pyriculariaceae</taxon>
        <taxon>Pyricularia</taxon>
    </lineage>
</organism>